<dbReference type="OrthoDB" id="21474at2759"/>
<dbReference type="GO" id="GO:0008270">
    <property type="term" value="F:zinc ion binding"/>
    <property type="evidence" value="ECO:0007669"/>
    <property type="project" value="UniProtKB-KW"/>
</dbReference>
<dbReference type="InterPro" id="IPR014898">
    <property type="entry name" value="Znf_C2H2_LYAR"/>
</dbReference>
<dbReference type="GO" id="GO:0006364">
    <property type="term" value="P:rRNA processing"/>
    <property type="evidence" value="ECO:0007669"/>
    <property type="project" value="TreeGrafter"/>
</dbReference>
<dbReference type="EMBL" id="JYDQ01000009">
    <property type="protein sequence ID" value="KRY22426.1"/>
    <property type="molecule type" value="Genomic_DNA"/>
</dbReference>
<dbReference type="InterPro" id="IPR058719">
    <property type="entry name" value="WHD_LYAR"/>
</dbReference>
<dbReference type="InterPro" id="IPR039999">
    <property type="entry name" value="LYAR"/>
</dbReference>
<dbReference type="SUPFAM" id="SSF57667">
    <property type="entry name" value="beta-beta-alpha zinc fingers"/>
    <property type="match status" value="2"/>
</dbReference>
<evidence type="ECO:0000256" key="2">
    <source>
        <dbReference type="ARBA" id="ARBA00022723"/>
    </source>
</evidence>
<dbReference type="Gene3D" id="1.10.10.2100">
    <property type="match status" value="1"/>
</dbReference>
<proteinExistence type="predicted"/>
<dbReference type="FunFam" id="3.30.1490.490:FF:000001">
    <property type="entry name" value="cell growth-regulating nucleolar protein-like"/>
    <property type="match status" value="1"/>
</dbReference>
<keyword evidence="12" id="KW-1185">Reference proteome</keyword>
<evidence type="ECO:0000256" key="5">
    <source>
        <dbReference type="ARBA" id="ARBA00022833"/>
    </source>
</evidence>
<evidence type="ECO:0000256" key="6">
    <source>
        <dbReference type="ARBA" id="ARBA00023054"/>
    </source>
</evidence>
<dbReference type="GO" id="GO:0003677">
    <property type="term" value="F:DNA binding"/>
    <property type="evidence" value="ECO:0007669"/>
    <property type="project" value="InterPro"/>
</dbReference>
<dbReference type="InterPro" id="IPR036236">
    <property type="entry name" value="Znf_C2H2_sf"/>
</dbReference>
<dbReference type="Pfam" id="PF25879">
    <property type="entry name" value="WHD_LYAR"/>
    <property type="match status" value="1"/>
</dbReference>
<comment type="caution">
    <text evidence="11">The sequence shown here is derived from an EMBL/GenBank/DDBJ whole genome shotgun (WGS) entry which is preliminary data.</text>
</comment>
<comment type="subcellular location">
    <subcellularLocation>
        <location evidence="1">Nucleus</location>
    </subcellularLocation>
</comment>
<dbReference type="FunFam" id="1.10.10.2100:FF:000002">
    <property type="entry name" value="cell growth-regulating nucleolar protein-like"/>
    <property type="match status" value="1"/>
</dbReference>
<sequence>MDRAQDEKRFTSENIWCGQLTVQSCSVSEERSVLSSQVANMDVVESLRPSNRQHGASCLSATQISDFQVGRRFKSFLEFERAFNAWKSKYFHPLRVVGSETLRSVDAGIDPVCRYRWEEHALRIATLNDEHSGHSVSAEAYKKFAEKCRRHRRQNLANATWSFSPPLPSTIFANSQTLESISNRNVGPFSDQDNRSVTAEIAIDKSVSVVNDKQANEEKVELSTIPRTDEERFQMIHVVLQNLCDHLLETEDARFDEKLALLDAIYSQWQSANVFEMVFFTCNGCGESVKKVQVVRHRMRCRRSYVVSCMDCGRDFQGEEYNTHKKCISEEAKYSGGTIENKETKGELKQQSWIENVQCAIDSVKSSNFKLRQLLETLKSYNNIPRKQVKFENFIKNSLRVRDVKLIKDAWKAISDTQLSSVDNGQNCANITESNGSKFDEQSKNINKKNEIIADSSNHKRKSEDHHHLDIEIDDNDGANKVQKLNNSEQEEWDTIVGKPKCKSVIKKILMGQLNKEMKLKKLYKAALLALSDRYLGKYTQEQLIRFIAKAITKSSKFIIDGKVVKFVE</sequence>
<dbReference type="Pfam" id="PF08790">
    <property type="entry name" value="zf-LYAR"/>
    <property type="match status" value="1"/>
</dbReference>
<dbReference type="PANTHER" id="PTHR13100:SF10">
    <property type="entry name" value="CELL GROWTH-REGULATING NUCLEOLAR PROTEIN"/>
    <property type="match status" value="1"/>
</dbReference>
<dbReference type="Proteomes" id="UP000054783">
    <property type="component" value="Unassembled WGS sequence"/>
</dbReference>
<feature type="domain" description="Cell growth-regulating nucleolar protein-like winged helix" evidence="10">
    <location>
        <begin position="498"/>
        <end position="568"/>
    </location>
</feature>
<evidence type="ECO:0000256" key="8">
    <source>
        <dbReference type="PROSITE-ProRule" id="PRU01145"/>
    </source>
</evidence>
<dbReference type="PANTHER" id="PTHR13100">
    <property type="entry name" value="CELL GROWTH-REGULATING NUCLEOLAR PROTEIN LYAR"/>
    <property type="match status" value="1"/>
</dbReference>
<evidence type="ECO:0000256" key="7">
    <source>
        <dbReference type="ARBA" id="ARBA00023242"/>
    </source>
</evidence>
<evidence type="ECO:0000256" key="1">
    <source>
        <dbReference type="ARBA" id="ARBA00004123"/>
    </source>
</evidence>
<accession>A0A0V1AD01</accession>
<evidence type="ECO:0000313" key="12">
    <source>
        <dbReference type="Proteomes" id="UP000054783"/>
    </source>
</evidence>
<dbReference type="AlphaFoldDB" id="A0A0V1AD01"/>
<evidence type="ECO:0000259" key="10">
    <source>
        <dbReference type="Pfam" id="PF25879"/>
    </source>
</evidence>
<keyword evidence="7" id="KW-0539">Nucleus</keyword>
<dbReference type="Gene3D" id="3.30.1490.490">
    <property type="match status" value="1"/>
</dbReference>
<evidence type="ECO:0000313" key="11">
    <source>
        <dbReference type="EMBL" id="KRY22426.1"/>
    </source>
</evidence>
<name>A0A0V1AD01_9BILA</name>
<keyword evidence="4 8" id="KW-0863">Zinc-finger</keyword>
<evidence type="ECO:0000256" key="3">
    <source>
        <dbReference type="ARBA" id="ARBA00022737"/>
    </source>
</evidence>
<keyword evidence="2" id="KW-0479">Metal-binding</keyword>
<feature type="domain" description="Zinc finger C2H2 LYAR-type" evidence="9">
    <location>
        <begin position="307"/>
        <end position="334"/>
    </location>
</feature>
<keyword evidence="6" id="KW-0175">Coiled coil</keyword>
<organism evidence="11 12">
    <name type="scientific">Trichinella patagoniensis</name>
    <dbReference type="NCBI Taxonomy" id="990121"/>
    <lineage>
        <taxon>Eukaryota</taxon>
        <taxon>Metazoa</taxon>
        <taxon>Ecdysozoa</taxon>
        <taxon>Nematoda</taxon>
        <taxon>Enoplea</taxon>
        <taxon>Dorylaimia</taxon>
        <taxon>Trichinellida</taxon>
        <taxon>Trichinellidae</taxon>
        <taxon>Trichinella</taxon>
    </lineage>
</organism>
<dbReference type="GO" id="GO:0005730">
    <property type="term" value="C:nucleolus"/>
    <property type="evidence" value="ECO:0007669"/>
    <property type="project" value="TreeGrafter"/>
</dbReference>
<dbReference type="PROSITE" id="PS51257">
    <property type="entry name" value="PROKAR_LIPOPROTEIN"/>
    <property type="match status" value="1"/>
</dbReference>
<gene>
    <name evidence="11" type="primary">LYAR</name>
    <name evidence="11" type="ORF">T12_5946</name>
</gene>
<keyword evidence="5" id="KW-0862">Zinc</keyword>
<evidence type="ECO:0000259" key="9">
    <source>
        <dbReference type="Pfam" id="PF08790"/>
    </source>
</evidence>
<dbReference type="PROSITE" id="PS51804">
    <property type="entry name" value="ZF_C2HC_LYAR"/>
    <property type="match status" value="2"/>
</dbReference>
<dbReference type="GO" id="GO:0000122">
    <property type="term" value="P:negative regulation of transcription by RNA polymerase II"/>
    <property type="evidence" value="ECO:0007669"/>
    <property type="project" value="UniProtKB-ARBA"/>
</dbReference>
<protein>
    <submittedName>
        <fullName evidence="11">Cell growth-regulating nucleolar protein</fullName>
    </submittedName>
</protein>
<evidence type="ECO:0000256" key="4">
    <source>
        <dbReference type="ARBA" id="ARBA00022771"/>
    </source>
</evidence>
<keyword evidence="3" id="KW-0677">Repeat</keyword>
<dbReference type="STRING" id="990121.A0A0V1AD01"/>
<reference evidence="11 12" key="1">
    <citation type="submission" date="2015-01" db="EMBL/GenBank/DDBJ databases">
        <title>Evolution of Trichinella species and genotypes.</title>
        <authorList>
            <person name="Korhonen P.K."/>
            <person name="Edoardo P."/>
            <person name="Giuseppe L.R."/>
            <person name="Gasser R.B."/>
        </authorList>
    </citation>
    <scope>NUCLEOTIDE SEQUENCE [LARGE SCALE GENOMIC DNA]</scope>
    <source>
        <strain evidence="11">ISS2496</strain>
    </source>
</reference>